<gene>
    <name evidence="1" type="ORF">NUW54_g11417</name>
</gene>
<organism evidence="1 2">
    <name type="scientific">Trametes sanguinea</name>
    <dbReference type="NCBI Taxonomy" id="158606"/>
    <lineage>
        <taxon>Eukaryota</taxon>
        <taxon>Fungi</taxon>
        <taxon>Dikarya</taxon>
        <taxon>Basidiomycota</taxon>
        <taxon>Agaricomycotina</taxon>
        <taxon>Agaricomycetes</taxon>
        <taxon>Polyporales</taxon>
        <taxon>Polyporaceae</taxon>
        <taxon>Trametes</taxon>
    </lineage>
</organism>
<keyword evidence="2" id="KW-1185">Reference proteome</keyword>
<dbReference type="Proteomes" id="UP001144978">
    <property type="component" value="Unassembled WGS sequence"/>
</dbReference>
<reference evidence="1" key="1">
    <citation type="submission" date="2022-08" db="EMBL/GenBank/DDBJ databases">
        <title>Genome Sequence of Pycnoporus sanguineus.</title>
        <authorList>
            <person name="Buettner E."/>
        </authorList>
    </citation>
    <scope>NUCLEOTIDE SEQUENCE</scope>
    <source>
        <strain evidence="1">CG-C14</strain>
    </source>
</reference>
<name>A0ACC1NEJ5_9APHY</name>
<proteinExistence type="predicted"/>
<dbReference type="EMBL" id="JANSHE010004448">
    <property type="protein sequence ID" value="KAJ2977458.1"/>
    <property type="molecule type" value="Genomic_DNA"/>
</dbReference>
<protein>
    <submittedName>
        <fullName evidence="1">Uncharacterized protein</fullName>
    </submittedName>
</protein>
<sequence>MPSSSSVSVPFSLPSTLEWLKVGDEKEELSDVLVEARLSVLTCSATFSDSFFGTPARRDLPGRRSISARMIAASLASRQFVAQPLSLLNSCFNAPFPFWTVIVKQPSNEGLPFQVRVGPDCDELYALPAVNICFQVFPPLFNVFDRT</sequence>
<evidence type="ECO:0000313" key="2">
    <source>
        <dbReference type="Proteomes" id="UP001144978"/>
    </source>
</evidence>
<accession>A0ACC1NEJ5</accession>
<evidence type="ECO:0000313" key="1">
    <source>
        <dbReference type="EMBL" id="KAJ2977458.1"/>
    </source>
</evidence>
<comment type="caution">
    <text evidence="1">The sequence shown here is derived from an EMBL/GenBank/DDBJ whole genome shotgun (WGS) entry which is preliminary data.</text>
</comment>